<feature type="compositionally biased region" description="Basic and acidic residues" evidence="1">
    <location>
        <begin position="211"/>
        <end position="230"/>
    </location>
</feature>
<name>A0A292PW91_9PEZI</name>
<sequence>MSSACGPFTSLRKHATFDKACREHKREPDTYYPISPNKNGGIYIPITITPRYCTGYIDLLCPMTLGKYTIDWGSKMGRISDEDLAKVTEAHRKIVWDADIAKNAPKTSLKRTPILTKCVVGSGYFGRGIAPGGTQYYNEAWAQEKYHPSPHKVHSRRTTPFENMSSEIQPPQQHTRGPIRSKNQSSPSSHRNSYEPYDREGRGHGRGNSDYGDRGQGDRGNSRGDWNHDGRFIQEGQEHTKNLLDGTRGVSWNSRIPSWGVPTHTNSKHSYDAYTYWEGRESMGAEKLPVKDLSSHQQKGVHHRSRTGYPYKRR</sequence>
<evidence type="ECO:0000313" key="2">
    <source>
        <dbReference type="EMBL" id="CUS10753.1"/>
    </source>
</evidence>
<feature type="region of interest" description="Disordered" evidence="1">
    <location>
        <begin position="147"/>
        <end position="230"/>
    </location>
</feature>
<proteinExistence type="predicted"/>
<feature type="region of interest" description="Disordered" evidence="1">
    <location>
        <begin position="287"/>
        <end position="314"/>
    </location>
</feature>
<evidence type="ECO:0000256" key="1">
    <source>
        <dbReference type="SAM" id="MobiDB-lite"/>
    </source>
</evidence>
<protein>
    <submittedName>
        <fullName evidence="2">Uncharacterized protein</fullName>
    </submittedName>
</protein>
<accession>A0A292PW91</accession>
<feature type="compositionally biased region" description="Basic residues" evidence="1">
    <location>
        <begin position="299"/>
        <end position="314"/>
    </location>
</feature>
<evidence type="ECO:0000313" key="3">
    <source>
        <dbReference type="Proteomes" id="UP001412239"/>
    </source>
</evidence>
<keyword evidence="3" id="KW-1185">Reference proteome</keyword>
<dbReference type="EMBL" id="LN891039">
    <property type="protein sequence ID" value="CUS10753.1"/>
    <property type="molecule type" value="Genomic_DNA"/>
</dbReference>
<dbReference type="Proteomes" id="UP001412239">
    <property type="component" value="Unassembled WGS sequence"/>
</dbReference>
<feature type="compositionally biased region" description="Basic and acidic residues" evidence="1">
    <location>
        <begin position="192"/>
        <end position="203"/>
    </location>
</feature>
<feature type="compositionally biased region" description="Basic residues" evidence="1">
    <location>
        <begin position="148"/>
        <end position="157"/>
    </location>
</feature>
<dbReference type="AlphaFoldDB" id="A0A292PW91"/>
<reference evidence="2" key="1">
    <citation type="submission" date="2015-10" db="EMBL/GenBank/DDBJ databases">
        <authorList>
            <person name="Regsiter A."/>
            <person name="william w."/>
        </authorList>
    </citation>
    <scope>NUCLEOTIDE SEQUENCE</scope>
    <source>
        <strain evidence="2">Montdore</strain>
    </source>
</reference>
<feature type="compositionally biased region" description="Polar residues" evidence="1">
    <location>
        <begin position="158"/>
        <end position="191"/>
    </location>
</feature>
<gene>
    <name evidence="2" type="ORF">GSTUAT00005138001</name>
</gene>
<organism evidence="2 3">
    <name type="scientific">Tuber aestivum</name>
    <name type="common">summer truffle</name>
    <dbReference type="NCBI Taxonomy" id="59557"/>
    <lineage>
        <taxon>Eukaryota</taxon>
        <taxon>Fungi</taxon>
        <taxon>Dikarya</taxon>
        <taxon>Ascomycota</taxon>
        <taxon>Pezizomycotina</taxon>
        <taxon>Pezizomycetes</taxon>
        <taxon>Pezizales</taxon>
        <taxon>Tuberaceae</taxon>
        <taxon>Tuber</taxon>
    </lineage>
</organism>